<reference evidence="1 2" key="1">
    <citation type="submission" date="2019-03" db="EMBL/GenBank/DDBJ databases">
        <title>Diversity of the mouse oral microbiome.</title>
        <authorList>
            <person name="Joseph S."/>
            <person name="Aduse-Opoku J."/>
            <person name="Curtis M."/>
            <person name="Wade W."/>
            <person name="Hashim A."/>
        </authorList>
    </citation>
    <scope>NUCLEOTIDE SEQUENCE [LARGE SCALE GENOMIC DNA]</scope>
    <source>
        <strain evidence="1 2">P1012</strain>
    </source>
</reference>
<dbReference type="Proteomes" id="UP000298358">
    <property type="component" value="Unassembled WGS sequence"/>
</dbReference>
<gene>
    <name evidence="1" type="ORF">E4U02_07640</name>
</gene>
<comment type="caution">
    <text evidence="1">The sequence shown here is derived from an EMBL/GenBank/DDBJ whole genome shotgun (WGS) entry which is preliminary data.</text>
</comment>
<accession>A0A4Y9FVR5</accession>
<evidence type="ECO:0000313" key="2">
    <source>
        <dbReference type="Proteomes" id="UP000298358"/>
    </source>
</evidence>
<evidence type="ECO:0000313" key="1">
    <source>
        <dbReference type="EMBL" id="TFU33079.1"/>
    </source>
</evidence>
<dbReference type="RefSeq" id="WP_135114257.1">
    <property type="nucleotide sequence ID" value="NZ_JADGLL010000014.1"/>
</dbReference>
<sequence>MNPIAQPETNFNAPDSVLAQTIAADSGWQQDGSGAVYDERGVIVASSLADLGIIGRELGWFTPRGTVASGLVWAKIPDGSATRADQARAAARRLGL</sequence>
<dbReference type="EMBL" id="SPQB01000014">
    <property type="protein sequence ID" value="TFU33079.1"/>
    <property type="molecule type" value="Genomic_DNA"/>
</dbReference>
<name>A0A4Y9FVR5_9MICO</name>
<organism evidence="1 2">
    <name type="scientific">Microbacterium paludicola</name>
    <dbReference type="NCBI Taxonomy" id="300019"/>
    <lineage>
        <taxon>Bacteria</taxon>
        <taxon>Bacillati</taxon>
        <taxon>Actinomycetota</taxon>
        <taxon>Actinomycetes</taxon>
        <taxon>Micrococcales</taxon>
        <taxon>Microbacteriaceae</taxon>
        <taxon>Microbacterium</taxon>
    </lineage>
</organism>
<proteinExistence type="predicted"/>
<protein>
    <submittedName>
        <fullName evidence="1">Uncharacterized protein</fullName>
    </submittedName>
</protein>
<keyword evidence="2" id="KW-1185">Reference proteome</keyword>
<dbReference type="AlphaFoldDB" id="A0A4Y9FVR5"/>
<dbReference type="OrthoDB" id="9945060at2"/>